<feature type="domain" description="ThuA-like" evidence="1">
    <location>
        <begin position="4"/>
        <end position="221"/>
    </location>
</feature>
<dbReference type="Pfam" id="PF06283">
    <property type="entry name" value="ThuA"/>
    <property type="match status" value="1"/>
</dbReference>
<reference evidence="3" key="1">
    <citation type="journal article" date="2019" name="Int. J. Syst. Evol. Microbiol.">
        <title>The Global Catalogue of Microorganisms (GCM) 10K type strain sequencing project: providing services to taxonomists for standard genome sequencing and annotation.</title>
        <authorList>
            <consortium name="The Broad Institute Genomics Platform"/>
            <consortium name="The Broad Institute Genome Sequencing Center for Infectious Disease"/>
            <person name="Wu L."/>
            <person name="Ma J."/>
        </authorList>
    </citation>
    <scope>NUCLEOTIDE SEQUENCE [LARGE SCALE GENOMIC DNA]</scope>
    <source>
        <strain evidence="3">NBRC 101365</strain>
    </source>
</reference>
<dbReference type="SUPFAM" id="SSF52317">
    <property type="entry name" value="Class I glutamine amidotransferase-like"/>
    <property type="match status" value="1"/>
</dbReference>
<keyword evidence="3" id="KW-1185">Reference proteome</keyword>
<dbReference type="EMBL" id="BSPC01000028">
    <property type="protein sequence ID" value="GLS20430.1"/>
    <property type="molecule type" value="Genomic_DNA"/>
</dbReference>
<name>A0ABQ6CKR7_9HYPH</name>
<evidence type="ECO:0000313" key="3">
    <source>
        <dbReference type="Proteomes" id="UP001156882"/>
    </source>
</evidence>
<dbReference type="PIRSF" id="PIRSF030013">
    <property type="entry name" value="ThuA"/>
    <property type="match status" value="1"/>
</dbReference>
<accession>A0ABQ6CKR7</accession>
<gene>
    <name evidence="2" type="ORF">GCM10007874_34470</name>
</gene>
<evidence type="ECO:0000313" key="2">
    <source>
        <dbReference type="EMBL" id="GLS20430.1"/>
    </source>
</evidence>
<organism evidence="2 3">
    <name type="scientific">Labrys miyagiensis</name>
    <dbReference type="NCBI Taxonomy" id="346912"/>
    <lineage>
        <taxon>Bacteria</taxon>
        <taxon>Pseudomonadati</taxon>
        <taxon>Pseudomonadota</taxon>
        <taxon>Alphaproteobacteria</taxon>
        <taxon>Hyphomicrobiales</taxon>
        <taxon>Xanthobacteraceae</taxon>
        <taxon>Labrys</taxon>
    </lineage>
</organism>
<evidence type="ECO:0000259" key="1">
    <source>
        <dbReference type="Pfam" id="PF06283"/>
    </source>
</evidence>
<dbReference type="InterPro" id="IPR009381">
    <property type="entry name" value="Trehalose_catabolism_ThuA_prok"/>
</dbReference>
<protein>
    <submittedName>
        <fullName evidence="2">Trehalose utilization protein ThuA</fullName>
    </submittedName>
</protein>
<dbReference type="Gene3D" id="3.40.50.880">
    <property type="match status" value="1"/>
</dbReference>
<dbReference type="InterPro" id="IPR029062">
    <property type="entry name" value="Class_I_gatase-like"/>
</dbReference>
<proteinExistence type="predicted"/>
<dbReference type="Proteomes" id="UP001156882">
    <property type="component" value="Unassembled WGS sequence"/>
</dbReference>
<comment type="caution">
    <text evidence="2">The sequence shown here is derived from an EMBL/GenBank/DDBJ whole genome shotgun (WGS) entry which is preliminary data.</text>
</comment>
<sequence>MTIKVTIWNEGRHEKRDEVVRKLYPDRMDGAIERGIANPEFEITRVTLDDPHEGLPDSLLNETDVLLWWGHIAHDEVSDGLIERIQQRVLKGMGLLILHSGHHSKLFRRLMGTNANLSWRELPEGDLERVWVVNPSHPIVEGLPPYFEVEASEMYGEPFDIPQPDELIFISWYSGGEVFRSGCTFQRGRGRIFYFSPGHETYPVYHNDHVLQVIKNGIHWAHQKHRDGRILENWHRKEPLHEKSVARS</sequence>
<dbReference type="InterPro" id="IPR029010">
    <property type="entry name" value="ThuA-like"/>
</dbReference>
<dbReference type="RefSeq" id="WP_284313519.1">
    <property type="nucleotide sequence ID" value="NZ_BSPC01000028.1"/>
</dbReference>